<evidence type="ECO:0000313" key="2">
    <source>
        <dbReference type="Proteomes" id="UP000324222"/>
    </source>
</evidence>
<comment type="caution">
    <text evidence="1">The sequence shown here is derived from an EMBL/GenBank/DDBJ whole genome shotgun (WGS) entry which is preliminary data.</text>
</comment>
<dbReference type="Proteomes" id="UP000324222">
    <property type="component" value="Unassembled WGS sequence"/>
</dbReference>
<keyword evidence="2" id="KW-1185">Reference proteome</keyword>
<accession>A0A5B7KNB9</accession>
<reference evidence="1 2" key="1">
    <citation type="submission" date="2019-05" db="EMBL/GenBank/DDBJ databases">
        <title>Another draft genome of Portunus trituberculatus and its Hox gene families provides insights of decapod evolution.</title>
        <authorList>
            <person name="Jeong J.-H."/>
            <person name="Song I."/>
            <person name="Kim S."/>
            <person name="Choi T."/>
            <person name="Kim D."/>
            <person name="Ryu S."/>
            <person name="Kim W."/>
        </authorList>
    </citation>
    <scope>NUCLEOTIDE SEQUENCE [LARGE SCALE GENOMIC DNA]</scope>
    <source>
        <tissue evidence="1">Muscle</tissue>
    </source>
</reference>
<proteinExistence type="predicted"/>
<sequence length="28" mass="3184">MVLAFGDRYPEWMPFLTSGHGQDLNPCT</sequence>
<dbReference type="AlphaFoldDB" id="A0A5B7KNB9"/>
<name>A0A5B7KNB9_PORTR</name>
<dbReference type="EMBL" id="VSRR010153773">
    <property type="protein sequence ID" value="MPD06938.1"/>
    <property type="molecule type" value="Genomic_DNA"/>
</dbReference>
<evidence type="ECO:0000313" key="1">
    <source>
        <dbReference type="EMBL" id="MPD06938.1"/>
    </source>
</evidence>
<organism evidence="1 2">
    <name type="scientific">Portunus trituberculatus</name>
    <name type="common">Swimming crab</name>
    <name type="synonym">Neptunus trituberculatus</name>
    <dbReference type="NCBI Taxonomy" id="210409"/>
    <lineage>
        <taxon>Eukaryota</taxon>
        <taxon>Metazoa</taxon>
        <taxon>Ecdysozoa</taxon>
        <taxon>Arthropoda</taxon>
        <taxon>Crustacea</taxon>
        <taxon>Multicrustacea</taxon>
        <taxon>Malacostraca</taxon>
        <taxon>Eumalacostraca</taxon>
        <taxon>Eucarida</taxon>
        <taxon>Decapoda</taxon>
        <taxon>Pleocyemata</taxon>
        <taxon>Brachyura</taxon>
        <taxon>Eubrachyura</taxon>
        <taxon>Portunoidea</taxon>
        <taxon>Portunidae</taxon>
        <taxon>Portuninae</taxon>
        <taxon>Portunus</taxon>
    </lineage>
</organism>
<protein>
    <submittedName>
        <fullName evidence="1">Uncharacterized protein</fullName>
    </submittedName>
</protein>
<gene>
    <name evidence="1" type="ORF">E2C01_102775</name>
</gene>